<evidence type="ECO:0000313" key="7">
    <source>
        <dbReference type="Proteomes" id="UP000593575"/>
    </source>
</evidence>
<comment type="caution">
    <text evidence="6">The sequence shown here is derived from an EMBL/GenBank/DDBJ whole genome shotgun (WGS) entry which is preliminary data.</text>
</comment>
<dbReference type="EMBL" id="JABFAE010000011">
    <property type="protein sequence ID" value="MBA0841498.1"/>
    <property type="molecule type" value="Genomic_DNA"/>
</dbReference>
<reference evidence="6 7" key="1">
    <citation type="journal article" date="2019" name="Genome Biol. Evol.">
        <title>Insights into the evolution of the New World diploid cottons (Gossypium, subgenus Houzingenia) based on genome sequencing.</title>
        <authorList>
            <person name="Grover C.E."/>
            <person name="Arick M.A. 2nd"/>
            <person name="Thrash A."/>
            <person name="Conover J.L."/>
            <person name="Sanders W.S."/>
            <person name="Peterson D.G."/>
            <person name="Frelichowski J.E."/>
            <person name="Scheffler J.A."/>
            <person name="Scheffler B.E."/>
            <person name="Wendel J.F."/>
        </authorList>
    </citation>
    <scope>NUCLEOTIDE SEQUENCE [LARGE SCALE GENOMIC DNA]</scope>
    <source>
        <strain evidence="6">6</strain>
        <tissue evidence="6">Leaf</tissue>
    </source>
</reference>
<sequence>MAMAMITSLSPATSSFSKFIEIKKCILEGFTSIKHLKHVHAALFRFGLHQDSYLLNLVLKASFNFDQTNYTRFIFHQAKDPNVFLWNTMIQGLVSTDCFLDATQFYASMRTQGFWPNNFTFPFVLKACSRLLDFPLGIRIHALVIKLGFDRDVFIKTSLLYLYSKCGYLDYARKVFDDIHDKNVISWTAMISGYIDVERYREAVDLFRKLIDMGLRPDSFSVVRVLSACAHLGDLNSGEWIDRCITQFGLSRNVFVATALVDMYAKCGNMEKARYAFDGVPVKDIVTWSTMIQGYASNGLPKEALDLFFQMQKEKLAPDRYSMVGVLSACARLGALELGDWASKLMDIEEFLSNPVLGTALIDMYAKCGSMTQAWEIFKRMKEKDVVVWNAAISGLAMNGHVKPAFGLFGQMEKSGILPNANTFMGLLCGCTHVGLVNDGRRYFDSMNRIFSLTPTIEHYGCMVDLLARAGLLDDAHQLIKNMPMEANCIVWGALLGGCRLHKDTQLAEYVLKKLIELEPWNSGNYVLLSNIYSASHKWDAAAKIRSIMNERGIQKVPGYSWIEVNGTVHEFLVGDKSHPMSEMIYKKLGELAKELKAAGYIPTTDYVLFDIEDEEKEHFLGCHSEKLAIAFGLISTAPLDVIRVVKNLRVCGDCHEAIKLISRITGREIIVRDNNRFHHFIVVSQYRMLFICNIAEIGTTSRAKLEIFWSDLSKPNKMYAILFPKSLGHLFTWAGNGKRGPTQPTEAKYQKLISAKHKHSTRSGEATAMPMEALCPSLAVPTISFGINNSHKSLPQLASLNTKIRFPIAVQNHFNLSLSNSCISSSKTEIATSASFVSSSTTKGNYWMVLMAKPPEGFNSKPQIIDYYVNTLGTVLGSEKDAQMCIYDASCDTHFGFCCHIDEQASRELSRLPEVLWVKPDPNYNSKQKDYTASNIEFIANIGNLQLFPAGNTKHWLVRMDKPGIGVVTKAQMVDYYTQILTKVLGNEKDAQMCIYHVSWQSQFGFCCELDEESANELAGVPGVLSVELDKNFESENKDYGGLSFYTSEKTLRSHFEGFGELVEVKIIMDKISKRSKGYAFVEYTTEEAASAALKEMNGKIINGWMIVVDVAKTKPQNFSGSHPRPTVQPE</sequence>
<dbReference type="InterPro" id="IPR054059">
    <property type="entry name" value="MORF/ORRM1/DAG-like_MORF"/>
</dbReference>
<dbReference type="Pfam" id="PF20431">
    <property type="entry name" value="E_motif"/>
    <property type="match status" value="1"/>
</dbReference>
<dbReference type="InterPro" id="IPR000504">
    <property type="entry name" value="RRM_dom"/>
</dbReference>
<feature type="repeat" description="PPR" evidence="4">
    <location>
        <begin position="354"/>
        <end position="384"/>
    </location>
</feature>
<organism evidence="6 7">
    <name type="scientific">Gossypium armourianum</name>
    <dbReference type="NCBI Taxonomy" id="34283"/>
    <lineage>
        <taxon>Eukaryota</taxon>
        <taxon>Viridiplantae</taxon>
        <taxon>Streptophyta</taxon>
        <taxon>Embryophyta</taxon>
        <taxon>Tracheophyta</taxon>
        <taxon>Spermatophyta</taxon>
        <taxon>Magnoliopsida</taxon>
        <taxon>eudicotyledons</taxon>
        <taxon>Gunneridae</taxon>
        <taxon>Pentapetalae</taxon>
        <taxon>rosids</taxon>
        <taxon>malvids</taxon>
        <taxon>Malvales</taxon>
        <taxon>Malvaceae</taxon>
        <taxon>Malvoideae</taxon>
        <taxon>Gossypium</taxon>
    </lineage>
</organism>
<feature type="repeat" description="PPR" evidence="4">
    <location>
        <begin position="82"/>
        <end position="116"/>
    </location>
</feature>
<dbReference type="Gene3D" id="3.30.70.80">
    <property type="entry name" value="Peptidase S8 propeptide/proteinase inhibitor I9"/>
    <property type="match status" value="2"/>
</dbReference>
<dbReference type="SMART" id="SM00360">
    <property type="entry name" value="RRM"/>
    <property type="match status" value="1"/>
</dbReference>
<feature type="domain" description="RRM" evidence="5">
    <location>
        <begin position="1042"/>
        <end position="1115"/>
    </location>
</feature>
<dbReference type="FunFam" id="1.25.40.10:FF:000184">
    <property type="entry name" value="Pentatricopeptide repeat-containing protein, chloroplastic"/>
    <property type="match status" value="1"/>
</dbReference>
<feature type="repeat" description="PPR" evidence="4">
    <location>
        <begin position="183"/>
        <end position="217"/>
    </location>
</feature>
<dbReference type="PROSITE" id="PS51375">
    <property type="entry name" value="PPR"/>
    <property type="match status" value="5"/>
</dbReference>
<dbReference type="Gene3D" id="1.25.40.10">
    <property type="entry name" value="Tetratricopeptide repeat domain"/>
    <property type="match status" value="4"/>
</dbReference>
<dbReference type="NCBIfam" id="TIGR00756">
    <property type="entry name" value="PPR"/>
    <property type="match status" value="5"/>
</dbReference>
<evidence type="ECO:0000313" key="6">
    <source>
        <dbReference type="EMBL" id="MBA0841498.1"/>
    </source>
</evidence>
<gene>
    <name evidence="6" type="ORF">Goarm_003986</name>
</gene>
<dbReference type="InterPro" id="IPR035979">
    <property type="entry name" value="RBD_domain_sf"/>
</dbReference>
<evidence type="ECO:0000256" key="2">
    <source>
        <dbReference type="ARBA" id="ARBA00022737"/>
    </source>
</evidence>
<dbReference type="InterPro" id="IPR011990">
    <property type="entry name" value="TPR-like_helical_dom_sf"/>
</dbReference>
<feature type="repeat" description="PPR" evidence="4">
    <location>
        <begin position="284"/>
        <end position="318"/>
    </location>
</feature>
<dbReference type="InterPro" id="IPR002885">
    <property type="entry name" value="PPR_rpt"/>
</dbReference>
<dbReference type="Pfam" id="PF14432">
    <property type="entry name" value="DYW_deaminase"/>
    <property type="match status" value="1"/>
</dbReference>
<dbReference type="FunFam" id="1.25.40.10:FF:000344">
    <property type="entry name" value="Pentatricopeptide repeat-containing protein"/>
    <property type="match status" value="1"/>
</dbReference>
<dbReference type="AlphaFoldDB" id="A0A7J9K4X4"/>
<dbReference type="GO" id="GO:0009451">
    <property type="term" value="P:RNA modification"/>
    <property type="evidence" value="ECO:0007669"/>
    <property type="project" value="InterPro"/>
</dbReference>
<keyword evidence="3" id="KW-0694">RNA-binding</keyword>
<name>A0A7J9K4X4_9ROSI</name>
<keyword evidence="2" id="KW-0677">Repeat</keyword>
<protein>
    <recommendedName>
        <fullName evidence="5">RRM domain-containing protein</fullName>
    </recommendedName>
</protein>
<dbReference type="InterPro" id="IPR046849">
    <property type="entry name" value="E2_motif"/>
</dbReference>
<evidence type="ECO:0000256" key="3">
    <source>
        <dbReference type="PROSITE-ProRule" id="PRU00176"/>
    </source>
</evidence>
<dbReference type="SUPFAM" id="SSF54928">
    <property type="entry name" value="RNA-binding domain, RBD"/>
    <property type="match status" value="1"/>
</dbReference>
<dbReference type="InterPro" id="IPR032867">
    <property type="entry name" value="DYW_dom"/>
</dbReference>
<dbReference type="Pfam" id="PF20430">
    <property type="entry name" value="Eplus_motif"/>
    <property type="match status" value="1"/>
</dbReference>
<dbReference type="Pfam" id="PF21864">
    <property type="entry name" value="MORF_dom"/>
    <property type="match status" value="2"/>
</dbReference>
<keyword evidence="7" id="KW-1185">Reference proteome</keyword>
<accession>A0A7J9K4X4</accession>
<feature type="repeat" description="PPR" evidence="4">
    <location>
        <begin position="385"/>
        <end position="419"/>
    </location>
</feature>
<evidence type="ECO:0000256" key="1">
    <source>
        <dbReference type="ARBA" id="ARBA00006643"/>
    </source>
</evidence>
<dbReference type="GO" id="GO:0008270">
    <property type="term" value="F:zinc ion binding"/>
    <property type="evidence" value="ECO:0007669"/>
    <property type="project" value="InterPro"/>
</dbReference>
<dbReference type="GO" id="GO:0003723">
    <property type="term" value="F:RNA binding"/>
    <property type="evidence" value="ECO:0007669"/>
    <property type="project" value="UniProtKB-UniRule"/>
</dbReference>
<dbReference type="InterPro" id="IPR037045">
    <property type="entry name" value="S8pro/Inhibitor_I9_sf"/>
</dbReference>
<dbReference type="InterPro" id="IPR046960">
    <property type="entry name" value="PPR_At4g14850-like_plant"/>
</dbReference>
<proteinExistence type="inferred from homology"/>
<dbReference type="Pfam" id="PF13041">
    <property type="entry name" value="PPR_2"/>
    <property type="match status" value="4"/>
</dbReference>
<dbReference type="PROSITE" id="PS50102">
    <property type="entry name" value="RRM"/>
    <property type="match status" value="1"/>
</dbReference>
<evidence type="ECO:0000256" key="4">
    <source>
        <dbReference type="PROSITE-ProRule" id="PRU00708"/>
    </source>
</evidence>
<dbReference type="InterPro" id="IPR012677">
    <property type="entry name" value="Nucleotide-bd_a/b_plait_sf"/>
</dbReference>
<dbReference type="Gene3D" id="3.30.70.330">
    <property type="match status" value="1"/>
</dbReference>
<dbReference type="Pfam" id="PF01535">
    <property type="entry name" value="PPR"/>
    <property type="match status" value="2"/>
</dbReference>
<dbReference type="PANTHER" id="PTHR47926">
    <property type="entry name" value="PENTATRICOPEPTIDE REPEAT-CONTAINING PROTEIN"/>
    <property type="match status" value="1"/>
</dbReference>
<dbReference type="PANTHER" id="PTHR47926:SF446">
    <property type="entry name" value="PENTACOTRIPEPTIDE-REPEAT REGION OF PRORP DOMAIN-CONTAINING PROTEIN"/>
    <property type="match status" value="1"/>
</dbReference>
<dbReference type="Proteomes" id="UP000593575">
    <property type="component" value="Unassembled WGS sequence"/>
</dbReference>
<evidence type="ECO:0000259" key="5">
    <source>
        <dbReference type="PROSITE" id="PS50102"/>
    </source>
</evidence>
<comment type="similarity">
    <text evidence="1">Belongs to the PPR family. PCMP-H subfamily.</text>
</comment>
<dbReference type="InterPro" id="IPR046848">
    <property type="entry name" value="E_motif"/>
</dbReference>
<dbReference type="FunFam" id="1.25.40.10:FF:000450">
    <property type="entry name" value="Putative pentatricopeptide repeat-containing protein"/>
    <property type="match status" value="1"/>
</dbReference>